<evidence type="ECO:0000313" key="4">
    <source>
        <dbReference type="EMBL" id="KAF0299376.1"/>
    </source>
</evidence>
<dbReference type="InterPro" id="IPR001849">
    <property type="entry name" value="PH_domain"/>
</dbReference>
<dbReference type="InterPro" id="IPR011993">
    <property type="entry name" value="PH-like_dom_sf"/>
</dbReference>
<evidence type="ECO:0000256" key="2">
    <source>
        <dbReference type="SAM" id="MobiDB-lite"/>
    </source>
</evidence>
<dbReference type="OrthoDB" id="6020705at2759"/>
<sequence length="475" mass="54606">MEDQVGWETEKEESLRVIHQLERRIANTRAEMESVREQQRRLIESIRSDTEAMERQRREIVKQMCQERDRLRKTQRRLSSLSQSGVDEAADDPGLDEPEQNSDQEEFSSNEYIESRLAQLHMLGKSRDDLQRIQNVTASSPMQVDNRSSTTLREIERNRHVLLAKQGTQVIEDERRRVEELKRRVQDEVTAQWEEQRRQQHSAQSPTPETAGEPAPPTAPRVTNGHSSHEEAPLSPASGDRSPPISDGGRELQPISEDGQPPRPMSGENGRQQRPMSGEDGRQQPMSDEEDEPRSPRPVSDASSMFDGVEEPPVRRRSKVSVPPQQRPLTRYLPITNQQFDLRQHIESAGHQLEMCHQVVISRHACRGYLHKLSSRIRSWQKRWFVFDRSKNKRTFMYYSDKSESKARGGVYFQAIEEVYVDHLKTGRGSAPNTTFCVKTMSRTFYLMAPSPEAMRIWVDVIMTGAEGNAVFGHG</sequence>
<dbReference type="InterPro" id="IPR052212">
    <property type="entry name" value="PH-like_domain"/>
</dbReference>
<feature type="compositionally biased region" description="Acidic residues" evidence="2">
    <location>
        <begin position="88"/>
        <end position="108"/>
    </location>
</feature>
<dbReference type="SMART" id="SM00233">
    <property type="entry name" value="PH"/>
    <property type="match status" value="1"/>
</dbReference>
<dbReference type="Proteomes" id="UP000440578">
    <property type="component" value="Unassembled WGS sequence"/>
</dbReference>
<comment type="caution">
    <text evidence="4">The sequence shown here is derived from an EMBL/GenBank/DDBJ whole genome shotgun (WGS) entry which is preliminary data.</text>
</comment>
<dbReference type="Gene3D" id="2.30.29.30">
    <property type="entry name" value="Pleckstrin-homology domain (PH domain)/Phosphotyrosine-binding domain (PTB)"/>
    <property type="match status" value="1"/>
</dbReference>
<reference evidence="4 5" key="1">
    <citation type="submission" date="2019-07" db="EMBL/GenBank/DDBJ databases">
        <title>Draft genome assembly of a fouling barnacle, Amphibalanus amphitrite (Darwin, 1854): The first reference genome for Thecostraca.</title>
        <authorList>
            <person name="Kim W."/>
        </authorList>
    </citation>
    <scope>NUCLEOTIDE SEQUENCE [LARGE SCALE GENOMIC DNA]</scope>
    <source>
        <strain evidence="4">SNU_AA5</strain>
        <tissue evidence="4">Soma without cirri and trophi</tissue>
    </source>
</reference>
<dbReference type="PANTHER" id="PTHR12156:SF5">
    <property type="entry name" value="FI18040P1"/>
    <property type="match status" value="1"/>
</dbReference>
<accession>A0A6A4VX28</accession>
<evidence type="ECO:0000259" key="3">
    <source>
        <dbReference type="PROSITE" id="PS50003"/>
    </source>
</evidence>
<keyword evidence="5" id="KW-1185">Reference proteome</keyword>
<dbReference type="PANTHER" id="PTHR12156">
    <property type="entry name" value="PLECKSTRIN HOMOLOGY-LIKE DOMAIN, FAMILY B, MEMBER 3"/>
    <property type="match status" value="1"/>
</dbReference>
<feature type="domain" description="PH" evidence="3">
    <location>
        <begin position="363"/>
        <end position="467"/>
    </location>
</feature>
<name>A0A6A4VX28_AMPAM</name>
<dbReference type="PROSITE" id="PS50003">
    <property type="entry name" value="PH_DOMAIN"/>
    <property type="match status" value="1"/>
</dbReference>
<dbReference type="SUPFAM" id="SSF50729">
    <property type="entry name" value="PH domain-like"/>
    <property type="match status" value="1"/>
</dbReference>
<feature type="region of interest" description="Disordered" evidence="2">
    <location>
        <begin position="67"/>
        <end position="108"/>
    </location>
</feature>
<proteinExistence type="predicted"/>
<dbReference type="EMBL" id="VIIS01001368">
    <property type="protein sequence ID" value="KAF0299376.1"/>
    <property type="molecule type" value="Genomic_DNA"/>
</dbReference>
<gene>
    <name evidence="4" type="primary">PHLDB2_1</name>
    <name evidence="4" type="ORF">FJT64_027827</name>
</gene>
<keyword evidence="1" id="KW-0175">Coiled coil</keyword>
<dbReference type="Pfam" id="PF00169">
    <property type="entry name" value="PH"/>
    <property type="match status" value="1"/>
</dbReference>
<dbReference type="AlphaFoldDB" id="A0A6A4VX28"/>
<organism evidence="4 5">
    <name type="scientific">Amphibalanus amphitrite</name>
    <name type="common">Striped barnacle</name>
    <name type="synonym">Balanus amphitrite</name>
    <dbReference type="NCBI Taxonomy" id="1232801"/>
    <lineage>
        <taxon>Eukaryota</taxon>
        <taxon>Metazoa</taxon>
        <taxon>Ecdysozoa</taxon>
        <taxon>Arthropoda</taxon>
        <taxon>Crustacea</taxon>
        <taxon>Multicrustacea</taxon>
        <taxon>Cirripedia</taxon>
        <taxon>Thoracica</taxon>
        <taxon>Thoracicalcarea</taxon>
        <taxon>Balanomorpha</taxon>
        <taxon>Balanoidea</taxon>
        <taxon>Balanidae</taxon>
        <taxon>Amphibalaninae</taxon>
        <taxon>Amphibalanus</taxon>
    </lineage>
</organism>
<evidence type="ECO:0000313" key="5">
    <source>
        <dbReference type="Proteomes" id="UP000440578"/>
    </source>
</evidence>
<feature type="coiled-coil region" evidence="1">
    <location>
        <begin position="11"/>
        <end position="56"/>
    </location>
</feature>
<evidence type="ECO:0000256" key="1">
    <source>
        <dbReference type="SAM" id="Coils"/>
    </source>
</evidence>
<protein>
    <submittedName>
        <fullName evidence="4">Pleckstrin y-like domain family B member 2</fullName>
    </submittedName>
</protein>
<feature type="region of interest" description="Disordered" evidence="2">
    <location>
        <begin position="188"/>
        <end position="328"/>
    </location>
</feature>